<name>A0A401ZWG0_9CHLR</name>
<gene>
    <name evidence="2" type="ORF">KTT_10010</name>
</gene>
<organism evidence="2 3">
    <name type="scientific">Tengunoibacter tsumagoiensis</name>
    <dbReference type="NCBI Taxonomy" id="2014871"/>
    <lineage>
        <taxon>Bacteria</taxon>
        <taxon>Bacillati</taxon>
        <taxon>Chloroflexota</taxon>
        <taxon>Ktedonobacteria</taxon>
        <taxon>Ktedonobacterales</taxon>
        <taxon>Dictyobacteraceae</taxon>
        <taxon>Tengunoibacter</taxon>
    </lineage>
</organism>
<dbReference type="EMBL" id="BIFR01000001">
    <property type="protein sequence ID" value="GCE11142.1"/>
    <property type="molecule type" value="Genomic_DNA"/>
</dbReference>
<evidence type="ECO:0000256" key="1">
    <source>
        <dbReference type="SAM" id="MobiDB-lite"/>
    </source>
</evidence>
<comment type="caution">
    <text evidence="2">The sequence shown here is derived from an EMBL/GenBank/DDBJ whole genome shotgun (WGS) entry which is preliminary data.</text>
</comment>
<protein>
    <submittedName>
        <fullName evidence="2">Uncharacterized protein</fullName>
    </submittedName>
</protein>
<sequence>MTTNELASAAQRMQQKWSDLIKAEQQGATLLQLERLYSSYMLAVEEYNRCSAHKHTDQDLPEETNVPAAFGKTSSIRRKKKAS</sequence>
<dbReference type="RefSeq" id="WP_126578799.1">
    <property type="nucleotide sequence ID" value="NZ_BIFR01000001.1"/>
</dbReference>
<dbReference type="OrthoDB" id="165263at2"/>
<dbReference type="AlphaFoldDB" id="A0A401ZWG0"/>
<evidence type="ECO:0000313" key="2">
    <source>
        <dbReference type="EMBL" id="GCE11142.1"/>
    </source>
</evidence>
<feature type="region of interest" description="Disordered" evidence="1">
    <location>
        <begin position="52"/>
        <end position="83"/>
    </location>
</feature>
<evidence type="ECO:0000313" key="3">
    <source>
        <dbReference type="Proteomes" id="UP000287352"/>
    </source>
</evidence>
<reference evidence="3" key="1">
    <citation type="submission" date="2018-12" db="EMBL/GenBank/DDBJ databases">
        <title>Tengunoibacter tsumagoiensis gen. nov., sp. nov., Dictyobacter kobayashii sp. nov., D. alpinus sp. nov., and D. joshuensis sp. nov. and description of Dictyobacteraceae fam. nov. within the order Ktedonobacterales isolated from Tengu-no-mugimeshi.</title>
        <authorList>
            <person name="Wang C.M."/>
            <person name="Zheng Y."/>
            <person name="Sakai Y."/>
            <person name="Toyoda A."/>
            <person name="Minakuchi Y."/>
            <person name="Abe K."/>
            <person name="Yokota A."/>
            <person name="Yabe S."/>
        </authorList>
    </citation>
    <scope>NUCLEOTIDE SEQUENCE [LARGE SCALE GENOMIC DNA]</scope>
    <source>
        <strain evidence="3">Uno3</strain>
    </source>
</reference>
<proteinExistence type="predicted"/>
<accession>A0A401ZWG0</accession>
<keyword evidence="3" id="KW-1185">Reference proteome</keyword>
<dbReference type="Proteomes" id="UP000287352">
    <property type="component" value="Unassembled WGS sequence"/>
</dbReference>